<accession>A0ACB9YJK2</accession>
<protein>
    <submittedName>
        <fullName evidence="1">Uncharacterized protein</fullName>
    </submittedName>
</protein>
<keyword evidence="2" id="KW-1185">Reference proteome</keyword>
<name>A0ACB9YJK2_9PEZI</name>
<dbReference type="Proteomes" id="UP001497700">
    <property type="component" value="Unassembled WGS sequence"/>
</dbReference>
<dbReference type="EMBL" id="MU393634">
    <property type="protein sequence ID" value="KAI4859426.1"/>
    <property type="molecule type" value="Genomic_DNA"/>
</dbReference>
<reference evidence="1 2" key="1">
    <citation type="journal article" date="2022" name="New Phytol.">
        <title>Ecological generalism drives hyperdiversity of secondary metabolite gene clusters in xylarialean endophytes.</title>
        <authorList>
            <person name="Franco M.E.E."/>
            <person name="Wisecaver J.H."/>
            <person name="Arnold A.E."/>
            <person name="Ju Y.M."/>
            <person name="Slot J.C."/>
            <person name="Ahrendt S."/>
            <person name="Moore L.P."/>
            <person name="Eastman K.E."/>
            <person name="Scott K."/>
            <person name="Konkel Z."/>
            <person name="Mondo S.J."/>
            <person name="Kuo A."/>
            <person name="Hayes R.D."/>
            <person name="Haridas S."/>
            <person name="Andreopoulos B."/>
            <person name="Riley R."/>
            <person name="LaButti K."/>
            <person name="Pangilinan J."/>
            <person name="Lipzen A."/>
            <person name="Amirebrahimi M."/>
            <person name="Yan J."/>
            <person name="Adam C."/>
            <person name="Keymanesh K."/>
            <person name="Ng V."/>
            <person name="Louie K."/>
            <person name="Northen T."/>
            <person name="Drula E."/>
            <person name="Henrissat B."/>
            <person name="Hsieh H.M."/>
            <person name="Youens-Clark K."/>
            <person name="Lutzoni F."/>
            <person name="Miadlikowska J."/>
            <person name="Eastwood D.C."/>
            <person name="Hamelin R.C."/>
            <person name="Grigoriev I.V."/>
            <person name="U'Ren J.M."/>
        </authorList>
    </citation>
    <scope>NUCLEOTIDE SEQUENCE [LARGE SCALE GENOMIC DNA]</scope>
    <source>
        <strain evidence="1 2">CBS 119005</strain>
    </source>
</reference>
<evidence type="ECO:0000313" key="1">
    <source>
        <dbReference type="EMBL" id="KAI4859426.1"/>
    </source>
</evidence>
<sequence length="198" mass="21921">MKSFSIISSLSWMAATVAALGPIADAYNGIPNGYTLGNVTWTGNITANEPEVSFTGPSFQDIEAQIREANPNFAWPDHNTTDLSFPDKVVDHVSCDIPQFWYAEKYWADKGIDYLKGKTGQCHIDAGPKVCSRISCSYDSAIFWCNDNDTPLSIDCSLWSQYAQDIIDTCLADDSSEQVRGQQFSSNNWNIIVGYSQC</sequence>
<evidence type="ECO:0000313" key="2">
    <source>
        <dbReference type="Proteomes" id="UP001497700"/>
    </source>
</evidence>
<proteinExistence type="predicted"/>
<organism evidence="1 2">
    <name type="scientific">Hypoxylon rubiginosum</name>
    <dbReference type="NCBI Taxonomy" id="110542"/>
    <lineage>
        <taxon>Eukaryota</taxon>
        <taxon>Fungi</taxon>
        <taxon>Dikarya</taxon>
        <taxon>Ascomycota</taxon>
        <taxon>Pezizomycotina</taxon>
        <taxon>Sordariomycetes</taxon>
        <taxon>Xylariomycetidae</taxon>
        <taxon>Xylariales</taxon>
        <taxon>Hypoxylaceae</taxon>
        <taxon>Hypoxylon</taxon>
    </lineage>
</organism>
<comment type="caution">
    <text evidence="1">The sequence shown here is derived from an EMBL/GenBank/DDBJ whole genome shotgun (WGS) entry which is preliminary data.</text>
</comment>
<gene>
    <name evidence="1" type="ORF">F4820DRAFT_462488</name>
</gene>